<dbReference type="Gene3D" id="3.40.50.1220">
    <property type="entry name" value="TPP-binding domain"/>
    <property type="match status" value="1"/>
</dbReference>
<feature type="domain" description="Thiamine pyrophosphate enzyme central" evidence="5">
    <location>
        <begin position="190"/>
        <end position="322"/>
    </location>
</feature>
<dbReference type="GO" id="GO:0050660">
    <property type="term" value="F:flavin adenine dinucleotide binding"/>
    <property type="evidence" value="ECO:0007669"/>
    <property type="project" value="TreeGrafter"/>
</dbReference>
<dbReference type="OrthoDB" id="4959782at2"/>
<evidence type="ECO:0000259" key="5">
    <source>
        <dbReference type="Pfam" id="PF00205"/>
    </source>
</evidence>
<dbReference type="GO" id="GO:0003984">
    <property type="term" value="F:acetolactate synthase activity"/>
    <property type="evidence" value="ECO:0007669"/>
    <property type="project" value="TreeGrafter"/>
</dbReference>
<feature type="domain" description="Thiamine pyrophosphate enzyme TPP-binding" evidence="6">
    <location>
        <begin position="386"/>
        <end position="524"/>
    </location>
</feature>
<dbReference type="GO" id="GO:0000287">
    <property type="term" value="F:magnesium ion binding"/>
    <property type="evidence" value="ECO:0007669"/>
    <property type="project" value="InterPro"/>
</dbReference>
<dbReference type="RefSeq" id="WP_094406173.1">
    <property type="nucleotide sequence ID" value="NZ_NMVO01000015.1"/>
</dbReference>
<evidence type="ECO:0000256" key="4">
    <source>
        <dbReference type="SAM" id="MobiDB-lite"/>
    </source>
</evidence>
<dbReference type="Pfam" id="PF02775">
    <property type="entry name" value="TPP_enzyme_C"/>
    <property type="match status" value="1"/>
</dbReference>
<dbReference type="Proteomes" id="UP000215896">
    <property type="component" value="Unassembled WGS sequence"/>
</dbReference>
<evidence type="ECO:0000256" key="1">
    <source>
        <dbReference type="ARBA" id="ARBA00007812"/>
    </source>
</evidence>
<dbReference type="Pfam" id="PF00205">
    <property type="entry name" value="TPP_enzyme_M"/>
    <property type="match status" value="1"/>
</dbReference>
<dbReference type="NCBIfam" id="NF005485">
    <property type="entry name" value="PRK07092.1"/>
    <property type="match status" value="1"/>
</dbReference>
<dbReference type="InterPro" id="IPR045229">
    <property type="entry name" value="TPP_enz"/>
</dbReference>
<sequence>MKTVREITHDLLLARGVRTIFGNPGSNELPFLTGLPDRLDYVLALHEGAALGMADGYAQVTDEPVVVNLHAASGTGNAMGALTNAAQSGSPLVLIAGQQVRGTIGLDVMLANLDSTQLTRPLTRWSYEPACAEDVPRAVSEAVLRAVTAPGGPTYLSVPYDDWDREATADDSRLPQRVAPATPRLAEETVAAIAARIDAAERFALVLGARTDTTEGWAASRALAEAVDADVWVAPSASRMPFPNRHGQFRGVLPAAISGVSEALAPYDLVLVAGAPLFRYHQYAPGRYLRDGVDLVHLTDNPDEAARAPFGESQLGDPVAALAAIAQRVRPRPNERREQWQPVGEVPAETPETRKLSPEAAFAVLRDTAPADTCWVVESTSTNSAFWSQMDLRQPRSYLWPSAGGLGFGLPAAVGAKLGQPDRPVVAVVGDGSVNYTPSALWTAAQRRLPMVFVVLNNGGYGALRWFADVLGIDDAPGLDVPGIDFVALARGYGLTASAVGTVGDFEAAFRTALAADGPTLIEVATAPSTP</sequence>
<organism evidence="8 9">
    <name type="scientific">Enemella evansiae</name>
    <dbReference type="NCBI Taxonomy" id="2016499"/>
    <lineage>
        <taxon>Bacteria</taxon>
        <taxon>Bacillati</taxon>
        <taxon>Actinomycetota</taxon>
        <taxon>Actinomycetes</taxon>
        <taxon>Propionibacteriales</taxon>
        <taxon>Propionibacteriaceae</taxon>
        <taxon>Enemella</taxon>
    </lineage>
</organism>
<dbReference type="InterPro" id="IPR011766">
    <property type="entry name" value="TPP_enzyme_TPP-bd"/>
</dbReference>
<evidence type="ECO:0000313" key="9">
    <source>
        <dbReference type="Proteomes" id="UP000215896"/>
    </source>
</evidence>
<dbReference type="SUPFAM" id="SSF52467">
    <property type="entry name" value="DHS-like NAD/FAD-binding domain"/>
    <property type="match status" value="1"/>
</dbReference>
<dbReference type="InterPro" id="IPR029035">
    <property type="entry name" value="DHS-like_NAD/FAD-binding_dom"/>
</dbReference>
<dbReference type="SUPFAM" id="SSF52518">
    <property type="entry name" value="Thiamin diphosphate-binding fold (THDP-binding)"/>
    <property type="match status" value="2"/>
</dbReference>
<dbReference type="InterPro" id="IPR012000">
    <property type="entry name" value="Thiamin_PyroP_enz_cen_dom"/>
</dbReference>
<feature type="region of interest" description="Disordered" evidence="4">
    <location>
        <begin position="330"/>
        <end position="352"/>
    </location>
</feature>
<evidence type="ECO:0000256" key="3">
    <source>
        <dbReference type="RuleBase" id="RU362132"/>
    </source>
</evidence>
<dbReference type="Pfam" id="PF02776">
    <property type="entry name" value="TPP_enzyme_N"/>
    <property type="match status" value="1"/>
</dbReference>
<dbReference type="Gene3D" id="3.40.50.970">
    <property type="match status" value="2"/>
</dbReference>
<dbReference type="InterPro" id="IPR029061">
    <property type="entry name" value="THDP-binding"/>
</dbReference>
<keyword evidence="9" id="KW-1185">Reference proteome</keyword>
<accession>A0A255G7G6</accession>
<proteinExistence type="inferred from homology"/>
<reference evidence="8 9" key="1">
    <citation type="submission" date="2017-07" db="EMBL/GenBank/DDBJ databases">
        <title>Draft whole genome sequences of clinical Proprionibacteriaceae strains.</title>
        <authorList>
            <person name="Bernier A.-M."/>
            <person name="Bernard K."/>
            <person name="Domingo M.-C."/>
        </authorList>
    </citation>
    <scope>NUCLEOTIDE SEQUENCE [LARGE SCALE GENOMIC DNA]</scope>
    <source>
        <strain evidence="8 9">NML 030167</strain>
    </source>
</reference>
<keyword evidence="2 3" id="KW-0786">Thiamine pyrophosphate</keyword>
<evidence type="ECO:0000259" key="7">
    <source>
        <dbReference type="Pfam" id="PF02776"/>
    </source>
</evidence>
<feature type="domain" description="Thiamine pyrophosphate enzyme N-terminal TPP-binding" evidence="7">
    <location>
        <begin position="3"/>
        <end position="107"/>
    </location>
</feature>
<dbReference type="PANTHER" id="PTHR18968:SF133">
    <property type="entry name" value="BENZOYLFORMATE DECARBOXYLASE"/>
    <property type="match status" value="1"/>
</dbReference>
<evidence type="ECO:0000256" key="2">
    <source>
        <dbReference type="ARBA" id="ARBA00023052"/>
    </source>
</evidence>
<gene>
    <name evidence="8" type="ORF">CGZ94_15590</name>
</gene>
<comment type="caution">
    <text evidence="8">The sequence shown here is derived from an EMBL/GenBank/DDBJ whole genome shotgun (WGS) entry which is preliminary data.</text>
</comment>
<evidence type="ECO:0000259" key="6">
    <source>
        <dbReference type="Pfam" id="PF02775"/>
    </source>
</evidence>
<dbReference type="CDD" id="cd07035">
    <property type="entry name" value="TPP_PYR_POX_like"/>
    <property type="match status" value="1"/>
</dbReference>
<dbReference type="AlphaFoldDB" id="A0A255G7G6"/>
<protein>
    <submittedName>
        <fullName evidence="8">Benzoylformate decarboxylase</fullName>
    </submittedName>
</protein>
<dbReference type="CDD" id="cd02002">
    <property type="entry name" value="TPP_BFDC"/>
    <property type="match status" value="1"/>
</dbReference>
<dbReference type="InterPro" id="IPR012001">
    <property type="entry name" value="Thiamin_PyroP_enz_TPP-bd_dom"/>
</dbReference>
<dbReference type="EMBL" id="NMVO01000015">
    <property type="protein sequence ID" value="OYO11815.1"/>
    <property type="molecule type" value="Genomic_DNA"/>
</dbReference>
<dbReference type="PROSITE" id="PS00187">
    <property type="entry name" value="TPP_ENZYMES"/>
    <property type="match status" value="1"/>
</dbReference>
<dbReference type="GO" id="GO:0030976">
    <property type="term" value="F:thiamine pyrophosphate binding"/>
    <property type="evidence" value="ECO:0007669"/>
    <property type="project" value="InterPro"/>
</dbReference>
<dbReference type="InterPro" id="IPR000399">
    <property type="entry name" value="TPP-bd_CS"/>
</dbReference>
<name>A0A255G7G6_9ACTN</name>
<comment type="similarity">
    <text evidence="1 3">Belongs to the TPP enzyme family.</text>
</comment>
<evidence type="ECO:0000313" key="8">
    <source>
        <dbReference type="EMBL" id="OYO11815.1"/>
    </source>
</evidence>
<dbReference type="PANTHER" id="PTHR18968">
    <property type="entry name" value="THIAMINE PYROPHOSPHATE ENZYMES"/>
    <property type="match status" value="1"/>
</dbReference>